<evidence type="ECO:0000256" key="1">
    <source>
        <dbReference type="ARBA" id="ARBA00001970"/>
    </source>
</evidence>
<proteinExistence type="predicted"/>
<gene>
    <name evidence="6" type="ORF">UCRPA7_5335</name>
</gene>
<comment type="cofactor">
    <cofactor evidence="1">
        <name>heme b</name>
        <dbReference type="ChEBI" id="CHEBI:60344"/>
    </cofactor>
</comment>
<dbReference type="EMBL" id="KB933178">
    <property type="protein sequence ID" value="EON99128.1"/>
    <property type="molecule type" value="Genomic_DNA"/>
</dbReference>
<dbReference type="Proteomes" id="UP000014074">
    <property type="component" value="Unassembled WGS sequence"/>
</dbReference>
<sequence>MFFRAKFSSTGQKFIYAIFGVQYQGEKPTGRQADFISMLGNLINKRAHFDRIIVPGKDGLNAHIWLSYWWPETYADWWNSTSVATFWKDLPDDAGIWREILTVSVGRTQNACTKELKNGVNGLGDMETFSEKIGYWGCLRDRLPESTPEEQFSSALAQIPERNPCSEAIRAGRTIITQLPDNICFLVEGQDHAQMVDEERTHWFNEFDELVTGWMHDLGANLKDNGLLDIRMGYVPEFGKFRTSGPINLDHNRKIELFYWLDMKKFERIGRVNRGHLKIRRKFMDDYCPVGKMGNGLGKICLWEETSVMKGNEIEAEYIGCQEGTGFMAYDKSGIIKSKVTTR</sequence>
<dbReference type="GeneID" id="19325879"/>
<evidence type="ECO:0000256" key="3">
    <source>
        <dbReference type="ARBA" id="ARBA00022723"/>
    </source>
</evidence>
<evidence type="ECO:0000256" key="2">
    <source>
        <dbReference type="ARBA" id="ARBA00022617"/>
    </source>
</evidence>
<dbReference type="AlphaFoldDB" id="R8BIH2"/>
<reference evidence="7" key="1">
    <citation type="journal article" date="2013" name="Genome Announc.">
        <title>Draft genome sequence of the ascomycete Phaeoacremonium aleophilum strain UCR-PA7, a causal agent of the esca disease complex in grapevines.</title>
        <authorList>
            <person name="Blanco-Ulate B."/>
            <person name="Rolshausen P."/>
            <person name="Cantu D."/>
        </authorList>
    </citation>
    <scope>NUCLEOTIDE SEQUENCE [LARGE SCALE GENOMIC DNA]</scope>
    <source>
        <strain evidence="7">UCR-PA7</strain>
    </source>
</reference>
<dbReference type="eggNOG" id="ENOG502SJBH">
    <property type="taxonomic scope" value="Eukaryota"/>
</dbReference>
<dbReference type="OrthoDB" id="3465714at2759"/>
<evidence type="ECO:0000256" key="5">
    <source>
        <dbReference type="ARBA" id="ARBA00023239"/>
    </source>
</evidence>
<dbReference type="KEGG" id="tmn:UCRPA7_5335"/>
<organism evidence="6 7">
    <name type="scientific">Phaeoacremonium minimum (strain UCR-PA7)</name>
    <name type="common">Esca disease fungus</name>
    <name type="synonym">Togninia minima</name>
    <dbReference type="NCBI Taxonomy" id="1286976"/>
    <lineage>
        <taxon>Eukaryota</taxon>
        <taxon>Fungi</taxon>
        <taxon>Dikarya</taxon>
        <taxon>Ascomycota</taxon>
        <taxon>Pezizomycotina</taxon>
        <taxon>Sordariomycetes</taxon>
        <taxon>Sordariomycetidae</taxon>
        <taxon>Togniniales</taxon>
        <taxon>Togniniaceae</taxon>
        <taxon>Phaeoacremonium</taxon>
    </lineage>
</organism>
<dbReference type="GO" id="GO:0016829">
    <property type="term" value="F:lyase activity"/>
    <property type="evidence" value="ECO:0007669"/>
    <property type="project" value="UniProtKB-KW"/>
</dbReference>
<keyword evidence="3" id="KW-0479">Metal-binding</keyword>
<protein>
    <submittedName>
        <fullName evidence="6">Putative aldoxime dehydratase protein</fullName>
    </submittedName>
</protein>
<dbReference type="HOGENOM" id="CLU_066254_0_0_1"/>
<evidence type="ECO:0000256" key="4">
    <source>
        <dbReference type="ARBA" id="ARBA00023004"/>
    </source>
</evidence>
<accession>R8BIH2</accession>
<name>R8BIH2_PHAM7</name>
<evidence type="ECO:0000313" key="7">
    <source>
        <dbReference type="Proteomes" id="UP000014074"/>
    </source>
</evidence>
<dbReference type="Pfam" id="PF13816">
    <property type="entry name" value="Dehydratase_hem"/>
    <property type="match status" value="1"/>
</dbReference>
<keyword evidence="7" id="KW-1185">Reference proteome</keyword>
<keyword evidence="5" id="KW-0456">Lyase</keyword>
<dbReference type="GO" id="GO:0046872">
    <property type="term" value="F:metal ion binding"/>
    <property type="evidence" value="ECO:0007669"/>
    <property type="project" value="UniProtKB-KW"/>
</dbReference>
<keyword evidence="2" id="KW-0349">Heme</keyword>
<keyword evidence="4" id="KW-0408">Iron</keyword>
<dbReference type="RefSeq" id="XP_007916073.1">
    <property type="nucleotide sequence ID" value="XM_007917882.1"/>
</dbReference>
<evidence type="ECO:0000313" key="6">
    <source>
        <dbReference type="EMBL" id="EON99128.1"/>
    </source>
</evidence>
<dbReference type="InterPro" id="IPR025702">
    <property type="entry name" value="OXD"/>
</dbReference>